<dbReference type="AlphaFoldDB" id="R7QUD4"/>
<evidence type="ECO:0000313" key="2">
    <source>
        <dbReference type="EMBL" id="CDF40955.1"/>
    </source>
</evidence>
<feature type="compositionally biased region" description="Basic and acidic residues" evidence="1">
    <location>
        <begin position="450"/>
        <end position="460"/>
    </location>
</feature>
<sequence length="656" mass="71162">MLPLFLPTAPLPLSRARDARLCSHRRRPPQCCAPPDDDRPIGDPTWMNLARSLGASDSESDPRRPAPVWKLPDDQPPLPAADAESAWAAWNHAVANESRQPPAPPRDPQKETDFWRQAARDIPQPPVDAADAAQGADNAYQPIDPNASSTEIWRQARGVTGEMTSLQHRLRSDLDNFNPDENTDQYRAIARELVGPPDDPADVPAPVRRASDVGEPATGSGSDSNPPRQDAEPGSGWNPDVDWMRFEDLRRDQAGKADAEARREVLRDAQKAKDAALDRLPAAQQGITYTDESGRELTPEEVDQARREGAMFVDEAGERIDAAKPSSKPAQAPAFIANKFKAGATYGAGYAGIEDDVEALRKEGIPLRDPKADAERWRSAAKELNITADDDDDVTLGAGAAVADDGVSDASTDTGLRDEAQSEKDFDESSSWSQWREGEQRWQQAAETSPPRDPKAEVDMWRPSARQLTGETETAAADDAQGAAEGESEEGNVWNSWRRANESWQSAVEEADKASAQNQPAQSPPGLADAKPDWGAGLDGKAMSERTAWENWESSNGRGFQSGSSLWWPSSPNSAGTNERAERRSSSSNADQWRSAAVELGGYSSDTSPDKGSSSVEKLRAQKMKRDSNLSFWKDIAKGFTQPSAAAAGDGPDPEE</sequence>
<reference evidence="3" key="1">
    <citation type="journal article" date="2013" name="Proc. Natl. Acad. Sci. U.S.A.">
        <title>Genome structure and metabolic features in the red seaweed Chondrus crispus shed light on evolution of the Archaeplastida.</title>
        <authorList>
            <person name="Collen J."/>
            <person name="Porcel B."/>
            <person name="Carre W."/>
            <person name="Ball S.G."/>
            <person name="Chaparro C."/>
            <person name="Tonon T."/>
            <person name="Barbeyron T."/>
            <person name="Michel G."/>
            <person name="Noel B."/>
            <person name="Valentin K."/>
            <person name="Elias M."/>
            <person name="Artiguenave F."/>
            <person name="Arun A."/>
            <person name="Aury J.M."/>
            <person name="Barbosa-Neto J.F."/>
            <person name="Bothwell J.H."/>
            <person name="Bouget F.Y."/>
            <person name="Brillet L."/>
            <person name="Cabello-Hurtado F."/>
            <person name="Capella-Gutierrez S."/>
            <person name="Charrier B."/>
            <person name="Cladiere L."/>
            <person name="Cock J.M."/>
            <person name="Coelho S.M."/>
            <person name="Colleoni C."/>
            <person name="Czjzek M."/>
            <person name="Da Silva C."/>
            <person name="Delage L."/>
            <person name="Denoeud F."/>
            <person name="Deschamps P."/>
            <person name="Dittami S.M."/>
            <person name="Gabaldon T."/>
            <person name="Gachon C.M."/>
            <person name="Groisillier A."/>
            <person name="Herve C."/>
            <person name="Jabbari K."/>
            <person name="Katinka M."/>
            <person name="Kloareg B."/>
            <person name="Kowalczyk N."/>
            <person name="Labadie K."/>
            <person name="Leblanc C."/>
            <person name="Lopez P.J."/>
            <person name="McLachlan D.H."/>
            <person name="Meslet-Cladiere L."/>
            <person name="Moustafa A."/>
            <person name="Nehr Z."/>
            <person name="Nyvall Collen P."/>
            <person name="Panaud O."/>
            <person name="Partensky F."/>
            <person name="Poulain J."/>
            <person name="Rensing S.A."/>
            <person name="Rousvoal S."/>
            <person name="Samson G."/>
            <person name="Symeonidi A."/>
            <person name="Weissenbach J."/>
            <person name="Zambounis A."/>
            <person name="Wincker P."/>
            <person name="Boyen C."/>
        </authorList>
    </citation>
    <scope>NUCLEOTIDE SEQUENCE [LARGE SCALE GENOMIC DNA]</scope>
    <source>
        <strain evidence="3">cv. Stackhouse</strain>
    </source>
</reference>
<feature type="compositionally biased region" description="Low complexity" evidence="1">
    <location>
        <begin position="400"/>
        <end position="414"/>
    </location>
</feature>
<accession>R7QUD4</accession>
<evidence type="ECO:0000313" key="3">
    <source>
        <dbReference type="Proteomes" id="UP000012073"/>
    </source>
</evidence>
<feature type="compositionally biased region" description="Low complexity" evidence="1">
    <location>
        <begin position="127"/>
        <end position="141"/>
    </location>
</feature>
<feature type="compositionally biased region" description="Basic and acidic residues" evidence="1">
    <location>
        <begin position="415"/>
        <end position="424"/>
    </location>
</feature>
<proteinExistence type="predicted"/>
<dbReference type="Proteomes" id="UP000012073">
    <property type="component" value="Unassembled WGS sequence"/>
</dbReference>
<dbReference type="EMBL" id="HG002285">
    <property type="protein sequence ID" value="CDF40955.1"/>
    <property type="molecule type" value="Genomic_DNA"/>
</dbReference>
<dbReference type="Gramene" id="CDF40955">
    <property type="protein sequence ID" value="CDF40955"/>
    <property type="gene ID" value="CHC_T00007547001"/>
</dbReference>
<dbReference type="RefSeq" id="XP_005711249.1">
    <property type="nucleotide sequence ID" value="XM_005711192.1"/>
</dbReference>
<feature type="compositionally biased region" description="Polar residues" evidence="1">
    <location>
        <begin position="552"/>
        <end position="577"/>
    </location>
</feature>
<feature type="compositionally biased region" description="Low complexity" evidence="1">
    <location>
        <begin position="80"/>
        <end position="97"/>
    </location>
</feature>
<keyword evidence="3" id="KW-1185">Reference proteome</keyword>
<feature type="region of interest" description="Disordered" evidence="1">
    <location>
        <begin position="400"/>
        <end position="625"/>
    </location>
</feature>
<feature type="region of interest" description="Disordered" evidence="1">
    <location>
        <begin position="272"/>
        <end position="298"/>
    </location>
</feature>
<dbReference type="GeneID" id="17318974"/>
<name>R7QUD4_CHOCR</name>
<gene>
    <name evidence="2" type="ORF">CHC_T00007547001</name>
</gene>
<organism evidence="2 3">
    <name type="scientific">Chondrus crispus</name>
    <name type="common">Carrageen Irish moss</name>
    <name type="synonym">Polymorpha crispa</name>
    <dbReference type="NCBI Taxonomy" id="2769"/>
    <lineage>
        <taxon>Eukaryota</taxon>
        <taxon>Rhodophyta</taxon>
        <taxon>Florideophyceae</taxon>
        <taxon>Rhodymeniophycidae</taxon>
        <taxon>Gigartinales</taxon>
        <taxon>Gigartinaceae</taxon>
        <taxon>Chondrus</taxon>
    </lineage>
</organism>
<dbReference type="OMA" id="WENWESS"/>
<evidence type="ECO:0000256" key="1">
    <source>
        <dbReference type="SAM" id="MobiDB-lite"/>
    </source>
</evidence>
<dbReference type="OrthoDB" id="5506at2759"/>
<protein>
    <submittedName>
        <fullName evidence="2">Uncharacterized protein</fullName>
    </submittedName>
</protein>
<dbReference type="KEGG" id="ccp:CHC_T00007547001"/>
<feature type="compositionally biased region" description="Low complexity" evidence="1">
    <location>
        <begin position="469"/>
        <end position="485"/>
    </location>
</feature>
<feature type="compositionally biased region" description="Low complexity" evidence="1">
    <location>
        <begin position="604"/>
        <end position="615"/>
    </location>
</feature>
<feature type="region of interest" description="Disordered" evidence="1">
    <location>
        <begin position="22"/>
        <end position="244"/>
    </location>
</feature>